<feature type="transmembrane region" description="Helical" evidence="2">
    <location>
        <begin position="228"/>
        <end position="247"/>
    </location>
</feature>
<feature type="transmembrane region" description="Helical" evidence="2">
    <location>
        <begin position="331"/>
        <end position="349"/>
    </location>
</feature>
<dbReference type="PANTHER" id="PTHR23028">
    <property type="entry name" value="ACETYLTRANSFERASE"/>
    <property type="match status" value="1"/>
</dbReference>
<dbReference type="GeneID" id="54458996"/>
<dbReference type="OrthoDB" id="5405781at2759"/>
<feature type="compositionally biased region" description="Basic and acidic residues" evidence="1">
    <location>
        <begin position="435"/>
        <end position="444"/>
    </location>
</feature>
<dbReference type="Proteomes" id="UP000504636">
    <property type="component" value="Unplaced"/>
</dbReference>
<dbReference type="PANTHER" id="PTHR23028:SF128">
    <property type="entry name" value="ACYLTRANSFERASE 3 DOMAIN-CONTAINING PROTEIN"/>
    <property type="match status" value="1"/>
</dbReference>
<feature type="domain" description="Acyltransferase 3" evidence="3">
    <location>
        <begin position="14"/>
        <end position="406"/>
    </location>
</feature>
<evidence type="ECO:0000259" key="3">
    <source>
        <dbReference type="Pfam" id="PF01757"/>
    </source>
</evidence>
<dbReference type="Pfam" id="PF01757">
    <property type="entry name" value="Acyl_transf_3"/>
    <property type="match status" value="1"/>
</dbReference>
<dbReference type="InterPro" id="IPR050879">
    <property type="entry name" value="Acyltransferase_3"/>
</dbReference>
<name>A0A6A6YCA3_9PEZI</name>
<feature type="transmembrane region" description="Helical" evidence="2">
    <location>
        <begin position="303"/>
        <end position="319"/>
    </location>
</feature>
<evidence type="ECO:0000256" key="1">
    <source>
        <dbReference type="SAM" id="MobiDB-lite"/>
    </source>
</evidence>
<organism evidence="4">
    <name type="scientific">Mytilinidion resinicola</name>
    <dbReference type="NCBI Taxonomy" id="574789"/>
    <lineage>
        <taxon>Eukaryota</taxon>
        <taxon>Fungi</taxon>
        <taxon>Dikarya</taxon>
        <taxon>Ascomycota</taxon>
        <taxon>Pezizomycotina</taxon>
        <taxon>Dothideomycetes</taxon>
        <taxon>Pleosporomycetidae</taxon>
        <taxon>Mytilinidiales</taxon>
        <taxon>Mytilinidiaceae</taxon>
        <taxon>Mytilinidion</taxon>
    </lineage>
</organism>
<dbReference type="EMBL" id="MU003707">
    <property type="protein sequence ID" value="KAF2806441.1"/>
    <property type="molecule type" value="Genomic_DNA"/>
</dbReference>
<reference evidence="4 6" key="1">
    <citation type="journal article" date="2020" name="Stud. Mycol.">
        <title>101 Dothideomycetes genomes: a test case for predicting lifestyles and emergence of pathogens.</title>
        <authorList>
            <person name="Haridas S."/>
            <person name="Albert R."/>
            <person name="Binder M."/>
            <person name="Bloem J."/>
            <person name="Labutti K."/>
            <person name="Salamov A."/>
            <person name="Andreopoulos B."/>
            <person name="Baker S."/>
            <person name="Barry K."/>
            <person name="Bills G."/>
            <person name="Bluhm B."/>
            <person name="Cannon C."/>
            <person name="Castanera R."/>
            <person name="Culley D."/>
            <person name="Daum C."/>
            <person name="Ezra D."/>
            <person name="Gonzalez J."/>
            <person name="Henrissat B."/>
            <person name="Kuo A."/>
            <person name="Liang C."/>
            <person name="Lipzen A."/>
            <person name="Lutzoni F."/>
            <person name="Magnuson J."/>
            <person name="Mondo S."/>
            <person name="Nolan M."/>
            <person name="Ohm R."/>
            <person name="Pangilinan J."/>
            <person name="Park H.-J."/>
            <person name="Ramirez L."/>
            <person name="Alfaro M."/>
            <person name="Sun H."/>
            <person name="Tritt A."/>
            <person name="Yoshinaga Y."/>
            <person name="Zwiers L.-H."/>
            <person name="Turgeon B."/>
            <person name="Goodwin S."/>
            <person name="Spatafora J."/>
            <person name="Crous P."/>
            <person name="Grigoriev I."/>
        </authorList>
    </citation>
    <scope>NUCLEOTIDE SEQUENCE</scope>
    <source>
        <strain evidence="4 6">CBS 304.34</strain>
    </source>
</reference>
<feature type="transmembrane region" description="Helical" evidence="2">
    <location>
        <begin position="59"/>
        <end position="82"/>
    </location>
</feature>
<feature type="transmembrane region" description="Helical" evidence="2">
    <location>
        <begin position="21"/>
        <end position="39"/>
    </location>
</feature>
<feature type="region of interest" description="Disordered" evidence="1">
    <location>
        <begin position="435"/>
        <end position="469"/>
    </location>
</feature>
<gene>
    <name evidence="4 6" type="ORF">BDZ99DRAFT_449184</name>
</gene>
<dbReference type="GO" id="GO:0016747">
    <property type="term" value="F:acyltransferase activity, transferring groups other than amino-acyl groups"/>
    <property type="evidence" value="ECO:0007669"/>
    <property type="project" value="InterPro"/>
</dbReference>
<dbReference type="AlphaFoldDB" id="A0A6A6YCA3"/>
<feature type="transmembrane region" description="Helical" evidence="2">
    <location>
        <begin position="180"/>
        <end position="199"/>
    </location>
</feature>
<reference evidence="6" key="3">
    <citation type="submission" date="2025-04" db="UniProtKB">
        <authorList>
            <consortium name="RefSeq"/>
        </authorList>
    </citation>
    <scope>IDENTIFICATION</scope>
    <source>
        <strain evidence="6">CBS 304.34</strain>
    </source>
</reference>
<protein>
    <recommendedName>
        <fullName evidence="3">Acyltransferase 3 domain-containing protein</fullName>
    </recommendedName>
</protein>
<proteinExistence type="predicted"/>
<keyword evidence="2" id="KW-0812">Transmembrane</keyword>
<keyword evidence="5" id="KW-1185">Reference proteome</keyword>
<evidence type="ECO:0000313" key="6">
    <source>
        <dbReference type="RefSeq" id="XP_033573405.1"/>
    </source>
</evidence>
<accession>A0A6A6YCA3</accession>
<feature type="transmembrane region" description="Helical" evidence="2">
    <location>
        <begin position="254"/>
        <end position="271"/>
    </location>
</feature>
<evidence type="ECO:0000313" key="5">
    <source>
        <dbReference type="Proteomes" id="UP000504636"/>
    </source>
</evidence>
<dbReference type="RefSeq" id="XP_033573405.1">
    <property type="nucleotide sequence ID" value="XM_033718103.1"/>
</dbReference>
<evidence type="ECO:0000313" key="4">
    <source>
        <dbReference type="EMBL" id="KAF2806441.1"/>
    </source>
</evidence>
<keyword evidence="2" id="KW-0472">Membrane</keyword>
<reference evidence="6" key="2">
    <citation type="submission" date="2020-04" db="EMBL/GenBank/DDBJ databases">
        <authorList>
            <consortium name="NCBI Genome Project"/>
        </authorList>
    </citation>
    <scope>NUCLEOTIDE SEQUENCE</scope>
    <source>
        <strain evidence="6">CBS 304.34</strain>
    </source>
</reference>
<sequence length="469" mass="52814">MTDLKLAPLLRDTKWADGLRGMAAFFVVTSHLTLGYASWLDHPTRTKDTRPAFYNLPFIRIFAQGSPWVVTFLVLTGFVNALKPIKQGRAGRVDAALSSLASSCFRRSARLVLPCTVATFFSWIICEAGGYKIGGMVESAWMVDTSPLPSTSIHGAICRLFSSIYTTWATGRNVLDKNQWAMTFFLKGSLALYVLLLATVRATPRYRMLIFSAMILFSWSKKDTHMGLPVYSGALLTELSMIPGIINFSVNRRLVYRLLPFFGVLLAWYLMSYPVNKPSWQPWSNALWTLGKLIFPKGAEYESFFYTIAIVLLVLSIILSAKLQQIFSHPVLLWLGAHSFPIYLIHGPLLRSFLNWILYAFVAPTLYQEKDENGKVVREFERFPIPSAPKFFLLLPVFLAVLFALAHLWQQKIEPRCGSATKWLEETICGVKDEPVAVSPKRDDDEKDEESNAAAVAGQSVEMESLLPR</sequence>
<feature type="transmembrane region" description="Helical" evidence="2">
    <location>
        <begin position="391"/>
        <end position="409"/>
    </location>
</feature>
<evidence type="ECO:0000256" key="2">
    <source>
        <dbReference type="SAM" id="Phobius"/>
    </source>
</evidence>
<keyword evidence="2" id="KW-1133">Transmembrane helix</keyword>
<dbReference type="InterPro" id="IPR002656">
    <property type="entry name" value="Acyl_transf_3_dom"/>
</dbReference>